<evidence type="ECO:0000313" key="9">
    <source>
        <dbReference type="EMBL" id="SDG63589.1"/>
    </source>
</evidence>
<dbReference type="SMART" id="SM00387">
    <property type="entry name" value="HATPase_c"/>
    <property type="match status" value="1"/>
</dbReference>
<dbReference type="GO" id="GO:0004721">
    <property type="term" value="F:phosphoprotein phosphatase activity"/>
    <property type="evidence" value="ECO:0007669"/>
    <property type="project" value="TreeGrafter"/>
</dbReference>
<dbReference type="Proteomes" id="UP000183404">
    <property type="component" value="Unassembled WGS sequence"/>
</dbReference>
<dbReference type="InterPro" id="IPR004358">
    <property type="entry name" value="Sig_transdc_His_kin-like_C"/>
</dbReference>
<dbReference type="AlphaFoldDB" id="A0A1G7VVY4"/>
<dbReference type="EC" id="2.7.13.3" evidence="3"/>
<evidence type="ECO:0000259" key="8">
    <source>
        <dbReference type="PROSITE" id="PS50109"/>
    </source>
</evidence>
<keyword evidence="6 9" id="KW-0418">Kinase</keyword>
<dbReference type="Pfam" id="PF02518">
    <property type="entry name" value="HATPase_c"/>
    <property type="match status" value="1"/>
</dbReference>
<dbReference type="GO" id="GO:0005886">
    <property type="term" value="C:plasma membrane"/>
    <property type="evidence" value="ECO:0007669"/>
    <property type="project" value="TreeGrafter"/>
</dbReference>
<dbReference type="GO" id="GO:0016036">
    <property type="term" value="P:cellular response to phosphate starvation"/>
    <property type="evidence" value="ECO:0007669"/>
    <property type="project" value="TreeGrafter"/>
</dbReference>
<keyword evidence="7" id="KW-0902">Two-component regulatory system</keyword>
<dbReference type="EMBL" id="FNBS01000103">
    <property type="protein sequence ID" value="SDG63589.1"/>
    <property type="molecule type" value="Genomic_DNA"/>
</dbReference>
<dbReference type="InterPro" id="IPR003594">
    <property type="entry name" value="HATPase_dom"/>
</dbReference>
<evidence type="ECO:0000256" key="6">
    <source>
        <dbReference type="ARBA" id="ARBA00022777"/>
    </source>
</evidence>
<dbReference type="PRINTS" id="PR00344">
    <property type="entry name" value="BCTRLSENSOR"/>
</dbReference>
<dbReference type="InterPro" id="IPR050351">
    <property type="entry name" value="BphY/WalK/GraS-like"/>
</dbReference>
<feature type="domain" description="Histidine kinase" evidence="8">
    <location>
        <begin position="1"/>
        <end position="135"/>
    </location>
</feature>
<keyword evidence="5" id="KW-0808">Transferase</keyword>
<evidence type="ECO:0000256" key="7">
    <source>
        <dbReference type="ARBA" id="ARBA00023012"/>
    </source>
</evidence>
<sequence>MVSILLSVAFNYTTNPDKKTCYCDKNKLERILDNIVLNSIRYTPYKGVININIDIREEKINFTICDTGKGFSNKDLANLFNKFYKGDEARSTKEGHIGLGLYTAKKLVELHGGTIKAYNSEKGGACISFNITNYFKE</sequence>
<dbReference type="SUPFAM" id="SSF55874">
    <property type="entry name" value="ATPase domain of HSP90 chaperone/DNA topoisomerase II/histidine kinase"/>
    <property type="match status" value="1"/>
</dbReference>
<comment type="subcellular location">
    <subcellularLocation>
        <location evidence="2">Membrane</location>
    </subcellularLocation>
</comment>
<dbReference type="PANTHER" id="PTHR45453">
    <property type="entry name" value="PHOSPHATE REGULON SENSOR PROTEIN PHOR"/>
    <property type="match status" value="1"/>
</dbReference>
<evidence type="ECO:0000256" key="1">
    <source>
        <dbReference type="ARBA" id="ARBA00000085"/>
    </source>
</evidence>
<dbReference type="Gene3D" id="3.30.565.10">
    <property type="entry name" value="Histidine kinase-like ATPase, C-terminal domain"/>
    <property type="match status" value="1"/>
</dbReference>
<dbReference type="InterPro" id="IPR036890">
    <property type="entry name" value="HATPase_C_sf"/>
</dbReference>
<protein>
    <recommendedName>
        <fullName evidence="3">histidine kinase</fullName>
        <ecNumber evidence="3">2.7.13.3</ecNumber>
    </recommendedName>
</protein>
<dbReference type="PROSITE" id="PS50109">
    <property type="entry name" value="HIS_KIN"/>
    <property type="match status" value="1"/>
</dbReference>
<comment type="catalytic activity">
    <reaction evidence="1">
        <text>ATP + protein L-histidine = ADP + protein N-phospho-L-histidine.</text>
        <dbReference type="EC" id="2.7.13.3"/>
    </reaction>
</comment>
<organism evidence="9 10">
    <name type="scientific">Thermoanaerobacter thermohydrosulfuricus</name>
    <name type="common">Clostridium thermohydrosulfuricum</name>
    <dbReference type="NCBI Taxonomy" id="1516"/>
    <lineage>
        <taxon>Bacteria</taxon>
        <taxon>Bacillati</taxon>
        <taxon>Bacillota</taxon>
        <taxon>Clostridia</taxon>
        <taxon>Thermoanaerobacterales</taxon>
        <taxon>Thermoanaerobacteraceae</taxon>
        <taxon>Thermoanaerobacter</taxon>
    </lineage>
</organism>
<keyword evidence="4" id="KW-0597">Phosphoprotein</keyword>
<name>A0A1G7VVY4_THETY</name>
<dbReference type="InterPro" id="IPR005467">
    <property type="entry name" value="His_kinase_dom"/>
</dbReference>
<evidence type="ECO:0000313" key="10">
    <source>
        <dbReference type="Proteomes" id="UP000183404"/>
    </source>
</evidence>
<reference evidence="9 10" key="1">
    <citation type="submission" date="2016-10" db="EMBL/GenBank/DDBJ databases">
        <authorList>
            <person name="de Groot N.N."/>
        </authorList>
    </citation>
    <scope>NUCLEOTIDE SEQUENCE [LARGE SCALE GENOMIC DNA]</scope>
    <source>
        <strain evidence="9 10">DSM 569</strain>
    </source>
</reference>
<evidence type="ECO:0000256" key="3">
    <source>
        <dbReference type="ARBA" id="ARBA00012438"/>
    </source>
</evidence>
<evidence type="ECO:0000256" key="2">
    <source>
        <dbReference type="ARBA" id="ARBA00004370"/>
    </source>
</evidence>
<proteinExistence type="predicted"/>
<accession>A0A1G7VVY4</accession>
<dbReference type="PANTHER" id="PTHR45453:SF1">
    <property type="entry name" value="PHOSPHATE REGULON SENSOR PROTEIN PHOR"/>
    <property type="match status" value="1"/>
</dbReference>
<evidence type="ECO:0000256" key="4">
    <source>
        <dbReference type="ARBA" id="ARBA00022553"/>
    </source>
</evidence>
<gene>
    <name evidence="9" type="ORF">SAMN04244560_02684</name>
</gene>
<dbReference type="RefSeq" id="WP_074592938.1">
    <property type="nucleotide sequence ID" value="NZ_FNBS01000103.1"/>
</dbReference>
<evidence type="ECO:0000256" key="5">
    <source>
        <dbReference type="ARBA" id="ARBA00022679"/>
    </source>
</evidence>
<dbReference type="GO" id="GO:0000155">
    <property type="term" value="F:phosphorelay sensor kinase activity"/>
    <property type="evidence" value="ECO:0007669"/>
    <property type="project" value="TreeGrafter"/>
</dbReference>